<proteinExistence type="predicted"/>
<evidence type="ECO:0000313" key="2">
    <source>
        <dbReference type="EMBL" id="MFC6008532.1"/>
    </source>
</evidence>
<gene>
    <name evidence="2" type="ORF">ACFQDO_15445</name>
</gene>
<evidence type="ECO:0008006" key="4">
    <source>
        <dbReference type="Google" id="ProtNLM"/>
    </source>
</evidence>
<accession>A0ABW1JI21</accession>
<dbReference type="EMBL" id="JBHSRD010000004">
    <property type="protein sequence ID" value="MFC6008532.1"/>
    <property type="molecule type" value="Genomic_DNA"/>
</dbReference>
<comment type="caution">
    <text evidence="2">The sequence shown here is derived from an EMBL/GenBank/DDBJ whole genome shotgun (WGS) entry which is preliminary data.</text>
</comment>
<organism evidence="2 3">
    <name type="scientific">Angustibacter luteus</name>
    <dbReference type="NCBI Taxonomy" id="658456"/>
    <lineage>
        <taxon>Bacteria</taxon>
        <taxon>Bacillati</taxon>
        <taxon>Actinomycetota</taxon>
        <taxon>Actinomycetes</taxon>
        <taxon>Kineosporiales</taxon>
        <taxon>Kineosporiaceae</taxon>
    </lineage>
</organism>
<dbReference type="Proteomes" id="UP001596189">
    <property type="component" value="Unassembled WGS sequence"/>
</dbReference>
<dbReference type="RefSeq" id="WP_345714771.1">
    <property type="nucleotide sequence ID" value="NZ_BAABFP010000002.1"/>
</dbReference>
<evidence type="ECO:0000256" key="1">
    <source>
        <dbReference type="SAM" id="Phobius"/>
    </source>
</evidence>
<keyword evidence="1" id="KW-0812">Transmembrane</keyword>
<name>A0ABW1JI21_9ACTN</name>
<keyword evidence="1" id="KW-0472">Membrane</keyword>
<evidence type="ECO:0000313" key="3">
    <source>
        <dbReference type="Proteomes" id="UP001596189"/>
    </source>
</evidence>
<sequence length="135" mass="14511">MTRTVASAADDRFAALARRRRLADTGRVASWGSYSFVYGPVVAFAAVGLLVVLLRWTFRRGSSLVAAPPRSGSPDDYGLLVAVAEPPSFAEAELIRARLAAQGVRATLAPTTEGPRVMVFRDEARVARALLRGPR</sequence>
<protein>
    <recommendedName>
        <fullName evidence="4">SPOR domain-containing protein</fullName>
    </recommendedName>
</protein>
<reference evidence="3" key="1">
    <citation type="journal article" date="2019" name="Int. J. Syst. Evol. Microbiol.">
        <title>The Global Catalogue of Microorganisms (GCM) 10K type strain sequencing project: providing services to taxonomists for standard genome sequencing and annotation.</title>
        <authorList>
            <consortium name="The Broad Institute Genomics Platform"/>
            <consortium name="The Broad Institute Genome Sequencing Center for Infectious Disease"/>
            <person name="Wu L."/>
            <person name="Ma J."/>
        </authorList>
    </citation>
    <scope>NUCLEOTIDE SEQUENCE [LARGE SCALE GENOMIC DNA]</scope>
    <source>
        <strain evidence="3">KACC 14249</strain>
    </source>
</reference>
<keyword evidence="3" id="KW-1185">Reference proteome</keyword>
<keyword evidence="1" id="KW-1133">Transmembrane helix</keyword>
<feature type="transmembrane region" description="Helical" evidence="1">
    <location>
        <begin position="36"/>
        <end position="54"/>
    </location>
</feature>